<gene>
    <name evidence="1" type="ORF">SAMN02910451_02109</name>
</gene>
<sequence length="100" mass="11201">MDMFLMNVNGIFREKVGKAEYYSNENRGGTPHTNKDKLDIDGDTIEISDEAYAAQQDNQITATSGEDILGISKGDKENTFIIHFADPEMVIINLKFIKEA</sequence>
<dbReference type="Proteomes" id="UP000183047">
    <property type="component" value="Unassembled WGS sequence"/>
</dbReference>
<organism evidence="1 2">
    <name type="scientific">Butyrivibrio hungatei</name>
    <dbReference type="NCBI Taxonomy" id="185008"/>
    <lineage>
        <taxon>Bacteria</taxon>
        <taxon>Bacillati</taxon>
        <taxon>Bacillota</taxon>
        <taxon>Clostridia</taxon>
        <taxon>Lachnospirales</taxon>
        <taxon>Lachnospiraceae</taxon>
        <taxon>Butyrivibrio</taxon>
    </lineage>
</organism>
<reference evidence="2" key="1">
    <citation type="submission" date="2016-10" db="EMBL/GenBank/DDBJ databases">
        <authorList>
            <person name="Varghese N."/>
            <person name="Submissions S."/>
        </authorList>
    </citation>
    <scope>NUCLEOTIDE SEQUENCE [LARGE SCALE GENOMIC DNA]</scope>
    <source>
        <strain evidence="2">XBD2006</strain>
    </source>
</reference>
<name>A0A1G5EX42_9FIRM</name>
<evidence type="ECO:0000313" key="2">
    <source>
        <dbReference type="Proteomes" id="UP000183047"/>
    </source>
</evidence>
<dbReference type="RefSeq" id="WP_074462663.1">
    <property type="nucleotide sequence ID" value="NZ_FMUR01000012.1"/>
</dbReference>
<accession>A0A1G5EX42</accession>
<protein>
    <submittedName>
        <fullName evidence="1">Uncharacterized protein</fullName>
    </submittedName>
</protein>
<dbReference type="EMBL" id="FMUR01000012">
    <property type="protein sequence ID" value="SCY30998.1"/>
    <property type="molecule type" value="Genomic_DNA"/>
</dbReference>
<evidence type="ECO:0000313" key="1">
    <source>
        <dbReference type="EMBL" id="SCY30998.1"/>
    </source>
</evidence>
<keyword evidence="2" id="KW-1185">Reference proteome</keyword>
<dbReference type="AlphaFoldDB" id="A0A1G5EX42"/>
<proteinExistence type="predicted"/>